<organism evidence="1 2">
    <name type="scientific">Populus alba</name>
    <name type="common">White poplar</name>
    <dbReference type="NCBI Taxonomy" id="43335"/>
    <lineage>
        <taxon>Eukaryota</taxon>
        <taxon>Viridiplantae</taxon>
        <taxon>Streptophyta</taxon>
        <taxon>Embryophyta</taxon>
        <taxon>Tracheophyta</taxon>
        <taxon>Spermatophyta</taxon>
        <taxon>Magnoliopsida</taxon>
        <taxon>eudicotyledons</taxon>
        <taxon>Gunneridae</taxon>
        <taxon>Pentapetalae</taxon>
        <taxon>rosids</taxon>
        <taxon>fabids</taxon>
        <taxon>Malpighiales</taxon>
        <taxon>Salicaceae</taxon>
        <taxon>Saliceae</taxon>
        <taxon>Populus</taxon>
    </lineage>
</organism>
<evidence type="ECO:0000313" key="1">
    <source>
        <dbReference type="EMBL" id="KAL3592284.1"/>
    </source>
</evidence>
<keyword evidence="2" id="KW-1185">Reference proteome</keyword>
<evidence type="ECO:0000313" key="2">
    <source>
        <dbReference type="Proteomes" id="UP000309997"/>
    </source>
</evidence>
<dbReference type="EMBL" id="RCHU02000005">
    <property type="protein sequence ID" value="KAL3592284.1"/>
    <property type="molecule type" value="Genomic_DNA"/>
</dbReference>
<name>A0ACC4CCB7_POPAL</name>
<proteinExistence type="predicted"/>
<accession>A0ACC4CCB7</accession>
<reference evidence="1 2" key="1">
    <citation type="journal article" date="2024" name="Plant Biotechnol. J.">
        <title>Genome and CRISPR/Cas9 system of a widespread forest tree (Populus alba) in the world.</title>
        <authorList>
            <person name="Liu Y.J."/>
            <person name="Jiang P.F."/>
            <person name="Han X.M."/>
            <person name="Li X.Y."/>
            <person name="Wang H.M."/>
            <person name="Wang Y.J."/>
            <person name="Wang X.X."/>
            <person name="Zeng Q.Y."/>
        </authorList>
    </citation>
    <scope>NUCLEOTIDE SEQUENCE [LARGE SCALE GENOMIC DNA]</scope>
    <source>
        <strain evidence="2">cv. PAL-ZL1</strain>
    </source>
</reference>
<gene>
    <name evidence="1" type="ORF">D5086_010924</name>
</gene>
<comment type="caution">
    <text evidence="1">The sequence shown here is derived from an EMBL/GenBank/DDBJ whole genome shotgun (WGS) entry which is preliminary data.</text>
</comment>
<protein>
    <submittedName>
        <fullName evidence="1">Uncharacterized protein</fullName>
    </submittedName>
</protein>
<sequence length="77" mass="8800">MRASMNAHAVRRDPRPKEMTAAMRLSDGGEEELRAVVARRTAMRILVLRFVDRVALILEVRHLRMSITVLSFFAVAH</sequence>
<dbReference type="Proteomes" id="UP000309997">
    <property type="component" value="Unassembled WGS sequence"/>
</dbReference>